<name>K6YV56_9ALTE</name>
<feature type="transmembrane region" description="Helical" evidence="1">
    <location>
        <begin position="150"/>
        <end position="175"/>
    </location>
</feature>
<accession>K6YV56</accession>
<dbReference type="InterPro" id="IPR016870">
    <property type="entry name" value="UCP028137"/>
</dbReference>
<dbReference type="NCBIfam" id="NF041646">
    <property type="entry name" value="VC0807_fam"/>
    <property type="match status" value="1"/>
</dbReference>
<evidence type="ECO:0000313" key="3">
    <source>
        <dbReference type="Proteomes" id="UP000006251"/>
    </source>
</evidence>
<keyword evidence="3" id="KW-1185">Reference proteome</keyword>
<sequence>MSETAKEQPKQTGFLGNLLFNIAVPVLVMSYLSSDEYLGPAWSIVLALAFPLIFGLYDLKQTKKINAFSVLGIVSVLLTGGISLLKLPAEYIAIKEAAIPALIGLAVIITQYSKKPLVKALILNDQLVNWPKLNETLEEKGLTSVFNSKVAVSSYIVASSFFLSSVLNYLLAKWILVSEPGTTAYTEELGRMTALSYPVIVIPSMILLIFALMYLFKQISSVTGEPIESFLHQ</sequence>
<organism evidence="2 3">
    <name type="scientific">Brumicola pallidula DSM 14239 = ACAM 615</name>
    <dbReference type="NCBI Taxonomy" id="1121922"/>
    <lineage>
        <taxon>Bacteria</taxon>
        <taxon>Pseudomonadati</taxon>
        <taxon>Pseudomonadota</taxon>
        <taxon>Gammaproteobacteria</taxon>
        <taxon>Alteromonadales</taxon>
        <taxon>Alteromonadaceae</taxon>
        <taxon>Brumicola</taxon>
    </lineage>
</organism>
<keyword evidence="1" id="KW-0472">Membrane</keyword>
<keyword evidence="1" id="KW-0812">Transmembrane</keyword>
<keyword evidence="1" id="KW-1133">Transmembrane helix</keyword>
<dbReference type="AlphaFoldDB" id="K6YV56"/>
<dbReference type="EMBL" id="BAEQ01000016">
    <property type="protein sequence ID" value="GAC27841.1"/>
    <property type="molecule type" value="Genomic_DNA"/>
</dbReference>
<dbReference type="OrthoDB" id="188353at2"/>
<reference evidence="3" key="1">
    <citation type="journal article" date="2014" name="Environ. Microbiol.">
        <title>Comparative genomics of the marine bacterial genus Glaciecola reveals the high degree of genomic diversity and genomic characteristic for cold adaptation.</title>
        <authorList>
            <person name="Qin Q.L."/>
            <person name="Xie B.B."/>
            <person name="Yu Y."/>
            <person name="Shu Y.L."/>
            <person name="Rong J.C."/>
            <person name="Zhang Y.J."/>
            <person name="Zhao D.L."/>
            <person name="Chen X.L."/>
            <person name="Zhang X.Y."/>
            <person name="Chen B."/>
            <person name="Zhou B.C."/>
            <person name="Zhang Y.Z."/>
        </authorList>
    </citation>
    <scope>NUCLEOTIDE SEQUENCE [LARGE SCALE GENOMIC DNA]</scope>
    <source>
        <strain evidence="3">ACAM 615</strain>
    </source>
</reference>
<feature type="transmembrane region" description="Helical" evidence="1">
    <location>
        <begin position="66"/>
        <end position="85"/>
    </location>
</feature>
<dbReference type="Proteomes" id="UP000006251">
    <property type="component" value="Unassembled WGS sequence"/>
</dbReference>
<feature type="transmembrane region" description="Helical" evidence="1">
    <location>
        <begin position="195"/>
        <end position="216"/>
    </location>
</feature>
<feature type="transmembrane region" description="Helical" evidence="1">
    <location>
        <begin position="12"/>
        <end position="33"/>
    </location>
</feature>
<evidence type="ECO:0000256" key="1">
    <source>
        <dbReference type="SAM" id="Phobius"/>
    </source>
</evidence>
<comment type="caution">
    <text evidence="2">The sequence shown here is derived from an EMBL/GenBank/DDBJ whole genome shotgun (WGS) entry which is preliminary data.</text>
</comment>
<feature type="transmembrane region" description="Helical" evidence="1">
    <location>
        <begin position="39"/>
        <end position="59"/>
    </location>
</feature>
<evidence type="ECO:0008006" key="4">
    <source>
        <dbReference type="Google" id="ProtNLM"/>
    </source>
</evidence>
<dbReference type="RefSeq" id="WP_006009634.1">
    <property type="nucleotide sequence ID" value="NZ_BAEQ01000016.1"/>
</dbReference>
<evidence type="ECO:0000313" key="2">
    <source>
        <dbReference type="EMBL" id="GAC27841.1"/>
    </source>
</evidence>
<dbReference type="STRING" id="1121922.GCA_000428905_01486"/>
<protein>
    <recommendedName>
        <fullName evidence="4">MFS transporter</fullName>
    </recommendedName>
</protein>
<dbReference type="PIRSF" id="PIRSF028137">
    <property type="entry name" value="UCP028137"/>
    <property type="match status" value="1"/>
</dbReference>
<gene>
    <name evidence="2" type="ORF">GPAL_0962</name>
</gene>
<proteinExistence type="predicted"/>